<reference evidence="3" key="1">
    <citation type="submission" date="2018-04" db="EMBL/GenBank/DDBJ databases">
        <authorList>
            <person name="Cornet L."/>
        </authorList>
    </citation>
    <scope>NUCLEOTIDE SEQUENCE [LARGE SCALE GENOMIC DNA]</scope>
</reference>
<proteinExistence type="predicted"/>
<evidence type="ECO:0000313" key="2">
    <source>
        <dbReference type="EMBL" id="PZO55620.1"/>
    </source>
</evidence>
<dbReference type="InterPro" id="IPR036412">
    <property type="entry name" value="HAD-like_sf"/>
</dbReference>
<evidence type="ECO:0000256" key="1">
    <source>
        <dbReference type="SAM" id="MobiDB-lite"/>
    </source>
</evidence>
<dbReference type="Gene3D" id="1.10.150.240">
    <property type="entry name" value="Putative phosphatase, domain 2"/>
    <property type="match status" value="1"/>
</dbReference>
<protein>
    <submittedName>
        <fullName evidence="2">Phosphatase</fullName>
    </submittedName>
</protein>
<name>A0A2W4XEC4_9CYAN</name>
<dbReference type="AlphaFoldDB" id="A0A2W4XEC4"/>
<dbReference type="InterPro" id="IPR041492">
    <property type="entry name" value="HAD_2"/>
</dbReference>
<sequence length="263" mass="29285">MAFLIFDFDGTIADTLAAIVRITNRIAPEYGYSLTTPEKLKYYQSLSTQEMLKQAEIPLFRLPFLLRRVRQELGRELNKVPIAPDLTDTLHDLLAANHRLMIMSSNSQRNIQSFLAIHGLGSVFESIQGGVGLLSKSRMLKRIVQKGSLDFSQVIYVGDETRDVDASHQTGILIAAVTWGFSNREALAAQNPAFLIDHPRQLLGAAQTLVNPSWVRKERRSHPASYPSDKPDRRLQHRFTTATTAPKPDEPAVTPSSLPPAAD</sequence>
<accession>A0A2W4XEC4</accession>
<dbReference type="Pfam" id="PF13419">
    <property type="entry name" value="HAD_2"/>
    <property type="match status" value="1"/>
</dbReference>
<dbReference type="InterPro" id="IPR050155">
    <property type="entry name" value="HAD-like_hydrolase_sf"/>
</dbReference>
<organism evidence="2 3">
    <name type="scientific">Phormidesmis priestleyi</name>
    <dbReference type="NCBI Taxonomy" id="268141"/>
    <lineage>
        <taxon>Bacteria</taxon>
        <taxon>Bacillati</taxon>
        <taxon>Cyanobacteriota</taxon>
        <taxon>Cyanophyceae</taxon>
        <taxon>Leptolyngbyales</taxon>
        <taxon>Leptolyngbyaceae</taxon>
        <taxon>Phormidesmis</taxon>
    </lineage>
</organism>
<comment type="caution">
    <text evidence="2">The sequence shown here is derived from an EMBL/GenBank/DDBJ whole genome shotgun (WGS) entry which is preliminary data.</text>
</comment>
<reference evidence="2 3" key="2">
    <citation type="submission" date="2018-06" db="EMBL/GenBank/DDBJ databases">
        <title>Metagenomic assembly of (sub)arctic Cyanobacteria and their associated microbiome from non-axenic cultures.</title>
        <authorList>
            <person name="Baurain D."/>
        </authorList>
    </citation>
    <scope>NUCLEOTIDE SEQUENCE [LARGE SCALE GENOMIC DNA]</scope>
    <source>
        <strain evidence="2">ULC027bin1</strain>
    </source>
</reference>
<dbReference type="GO" id="GO:0006281">
    <property type="term" value="P:DNA repair"/>
    <property type="evidence" value="ECO:0007669"/>
    <property type="project" value="TreeGrafter"/>
</dbReference>
<dbReference type="Gene3D" id="3.40.50.1000">
    <property type="entry name" value="HAD superfamily/HAD-like"/>
    <property type="match status" value="1"/>
</dbReference>
<evidence type="ECO:0000313" key="3">
    <source>
        <dbReference type="Proteomes" id="UP000249794"/>
    </source>
</evidence>
<dbReference type="PANTHER" id="PTHR43434">
    <property type="entry name" value="PHOSPHOGLYCOLATE PHOSPHATASE"/>
    <property type="match status" value="1"/>
</dbReference>
<dbReference type="GO" id="GO:0008967">
    <property type="term" value="F:phosphoglycolate phosphatase activity"/>
    <property type="evidence" value="ECO:0007669"/>
    <property type="project" value="TreeGrafter"/>
</dbReference>
<dbReference type="EMBL" id="QBMP01000090">
    <property type="protein sequence ID" value="PZO55620.1"/>
    <property type="molecule type" value="Genomic_DNA"/>
</dbReference>
<dbReference type="PANTHER" id="PTHR43434:SF13">
    <property type="entry name" value="PHOSPHOGLYCOLATE PHOSPHATASE"/>
    <property type="match status" value="1"/>
</dbReference>
<dbReference type="GO" id="GO:0005829">
    <property type="term" value="C:cytosol"/>
    <property type="evidence" value="ECO:0007669"/>
    <property type="project" value="TreeGrafter"/>
</dbReference>
<dbReference type="InterPro" id="IPR023198">
    <property type="entry name" value="PGP-like_dom2"/>
</dbReference>
<gene>
    <name evidence="2" type="ORF">DCF15_10115</name>
</gene>
<dbReference type="InterPro" id="IPR023214">
    <property type="entry name" value="HAD_sf"/>
</dbReference>
<dbReference type="Proteomes" id="UP000249794">
    <property type="component" value="Unassembled WGS sequence"/>
</dbReference>
<dbReference type="SFLD" id="SFLDS00003">
    <property type="entry name" value="Haloacid_Dehalogenase"/>
    <property type="match status" value="1"/>
</dbReference>
<dbReference type="SUPFAM" id="SSF56784">
    <property type="entry name" value="HAD-like"/>
    <property type="match status" value="1"/>
</dbReference>
<dbReference type="SFLD" id="SFLDG01129">
    <property type="entry name" value="C1.5:_HAD__Beta-PGM__Phosphata"/>
    <property type="match status" value="1"/>
</dbReference>
<feature type="region of interest" description="Disordered" evidence="1">
    <location>
        <begin position="216"/>
        <end position="235"/>
    </location>
</feature>
<feature type="region of interest" description="Disordered" evidence="1">
    <location>
        <begin position="240"/>
        <end position="263"/>
    </location>
</feature>